<comment type="caution">
    <text evidence="4">The sequence shown here is derived from an EMBL/GenBank/DDBJ whole genome shotgun (WGS) entry which is preliminary data.</text>
</comment>
<protein>
    <recommendedName>
        <fullName evidence="5">O-methyltransferase domain-containing protein</fullName>
    </recommendedName>
</protein>
<name>X1FW35_9ZZZZ</name>
<evidence type="ECO:0008006" key="5">
    <source>
        <dbReference type="Google" id="ProtNLM"/>
    </source>
</evidence>
<dbReference type="GO" id="GO:0032259">
    <property type="term" value="P:methylation"/>
    <property type="evidence" value="ECO:0007669"/>
    <property type="project" value="UniProtKB-KW"/>
</dbReference>
<organism evidence="4">
    <name type="scientific">marine sediment metagenome</name>
    <dbReference type="NCBI Taxonomy" id="412755"/>
    <lineage>
        <taxon>unclassified sequences</taxon>
        <taxon>metagenomes</taxon>
        <taxon>ecological metagenomes</taxon>
    </lineage>
</organism>
<dbReference type="InterPro" id="IPR002935">
    <property type="entry name" value="SAM_O-MeTrfase"/>
</dbReference>
<keyword evidence="2" id="KW-0808">Transferase</keyword>
<dbReference type="GO" id="GO:0008171">
    <property type="term" value="F:O-methyltransferase activity"/>
    <property type="evidence" value="ECO:0007669"/>
    <property type="project" value="InterPro"/>
</dbReference>
<dbReference type="InterPro" id="IPR029063">
    <property type="entry name" value="SAM-dependent_MTases_sf"/>
</dbReference>
<gene>
    <name evidence="4" type="ORF">S03H2_37611</name>
</gene>
<sequence>GKLTTHEFDARRVSLARENFKRAGVSHIVTLVEGDAHKTVTKLKEPIDILFLDADKAGYIDYLNKLLPLVRPGGLIPAHNTTNVRSPMEDYIKAVTTNPQLETKFIHKHGQGIGVTLKKR</sequence>
<evidence type="ECO:0000256" key="1">
    <source>
        <dbReference type="ARBA" id="ARBA00022603"/>
    </source>
</evidence>
<accession>X1FW35</accession>
<dbReference type="PROSITE" id="PS51682">
    <property type="entry name" value="SAM_OMT_I"/>
    <property type="match status" value="1"/>
</dbReference>
<proteinExistence type="predicted"/>
<reference evidence="4" key="1">
    <citation type="journal article" date="2014" name="Front. Microbiol.">
        <title>High frequency of phylogenetically diverse reductive dehalogenase-homologous genes in deep subseafloor sedimentary metagenomes.</title>
        <authorList>
            <person name="Kawai M."/>
            <person name="Futagami T."/>
            <person name="Toyoda A."/>
            <person name="Takaki Y."/>
            <person name="Nishi S."/>
            <person name="Hori S."/>
            <person name="Arai W."/>
            <person name="Tsubouchi T."/>
            <person name="Morono Y."/>
            <person name="Uchiyama I."/>
            <person name="Ito T."/>
            <person name="Fujiyama A."/>
            <person name="Inagaki F."/>
            <person name="Takami H."/>
        </authorList>
    </citation>
    <scope>NUCLEOTIDE SEQUENCE</scope>
    <source>
        <strain evidence="4">Expedition CK06-06</strain>
    </source>
</reference>
<keyword evidence="1" id="KW-0489">Methyltransferase</keyword>
<feature type="non-terminal residue" evidence="4">
    <location>
        <position position="1"/>
    </location>
</feature>
<dbReference type="EMBL" id="BARU01023157">
    <property type="protein sequence ID" value="GAH49871.1"/>
    <property type="molecule type" value="Genomic_DNA"/>
</dbReference>
<evidence type="ECO:0000256" key="2">
    <source>
        <dbReference type="ARBA" id="ARBA00022679"/>
    </source>
</evidence>
<dbReference type="Pfam" id="PF01596">
    <property type="entry name" value="Methyltransf_3"/>
    <property type="match status" value="1"/>
</dbReference>
<dbReference type="AlphaFoldDB" id="X1FW35"/>
<dbReference type="PANTHER" id="PTHR43167:SF1">
    <property type="entry name" value="PUTATIVE (AFU_ORTHOLOGUE AFUA_6G01830)-RELATED"/>
    <property type="match status" value="1"/>
</dbReference>
<evidence type="ECO:0000313" key="4">
    <source>
        <dbReference type="EMBL" id="GAH49871.1"/>
    </source>
</evidence>
<dbReference type="PANTHER" id="PTHR43167">
    <property type="entry name" value="PUTATIVE (AFU_ORTHOLOGUE AFUA_6G01830)-RELATED"/>
    <property type="match status" value="1"/>
</dbReference>
<keyword evidence="3" id="KW-0949">S-adenosyl-L-methionine</keyword>
<dbReference type="Gene3D" id="3.40.50.150">
    <property type="entry name" value="Vaccinia Virus protein VP39"/>
    <property type="match status" value="1"/>
</dbReference>
<evidence type="ECO:0000256" key="3">
    <source>
        <dbReference type="ARBA" id="ARBA00022691"/>
    </source>
</evidence>
<dbReference type="SUPFAM" id="SSF53335">
    <property type="entry name" value="S-adenosyl-L-methionine-dependent methyltransferases"/>
    <property type="match status" value="1"/>
</dbReference>